<reference evidence="1 2" key="1">
    <citation type="submission" date="2020-08" db="EMBL/GenBank/DDBJ databases">
        <title>Genomic Encyclopedia of Type Strains, Phase III (KMG-III): the genomes of soil and plant-associated and newly described type strains.</title>
        <authorList>
            <person name="Whitman W."/>
        </authorList>
    </citation>
    <scope>NUCLEOTIDE SEQUENCE [LARGE SCALE GENOMIC DNA]</scope>
    <source>
        <strain evidence="1 2">CECT 8960</strain>
    </source>
</reference>
<evidence type="ECO:0000313" key="2">
    <source>
        <dbReference type="Proteomes" id="UP000520767"/>
    </source>
</evidence>
<dbReference type="EMBL" id="JACHJQ010000010">
    <property type="protein sequence ID" value="MBB4911565.1"/>
    <property type="molecule type" value="Genomic_DNA"/>
</dbReference>
<dbReference type="InterPro" id="IPR046030">
    <property type="entry name" value="DUF5988"/>
</dbReference>
<dbReference type="Proteomes" id="UP000520767">
    <property type="component" value="Unassembled WGS sequence"/>
</dbReference>
<accession>A0A7W7VIZ8</accession>
<name>A0A7W7VIZ8_9PSEU</name>
<gene>
    <name evidence="1" type="ORF">FHR82_007835</name>
</gene>
<dbReference type="AlphaFoldDB" id="A0A7W7VIZ8"/>
<sequence>MTSVRVVLSGGPDGLPASERLREVTDLVNKVKIPFASWHEHFEYRGGDLEIDGEPVPVFEWCDRTRVAE</sequence>
<protein>
    <submittedName>
        <fullName evidence="1">Uncharacterized protein</fullName>
    </submittedName>
</protein>
<keyword evidence="2" id="KW-1185">Reference proteome</keyword>
<evidence type="ECO:0000313" key="1">
    <source>
        <dbReference type="EMBL" id="MBB4911565.1"/>
    </source>
</evidence>
<proteinExistence type="predicted"/>
<organism evidence="1 2">
    <name type="scientific">Actinophytocola algeriensis</name>
    <dbReference type="NCBI Taxonomy" id="1768010"/>
    <lineage>
        <taxon>Bacteria</taxon>
        <taxon>Bacillati</taxon>
        <taxon>Actinomycetota</taxon>
        <taxon>Actinomycetes</taxon>
        <taxon>Pseudonocardiales</taxon>
        <taxon>Pseudonocardiaceae</taxon>
    </lineage>
</organism>
<dbReference type="RefSeq" id="WP_184815582.1">
    <property type="nucleotide sequence ID" value="NZ_JACHJQ010000010.1"/>
</dbReference>
<comment type="caution">
    <text evidence="1">The sequence shown here is derived from an EMBL/GenBank/DDBJ whole genome shotgun (WGS) entry which is preliminary data.</text>
</comment>
<dbReference type="Pfam" id="PF19450">
    <property type="entry name" value="DUF5988"/>
    <property type="match status" value="1"/>
</dbReference>